<dbReference type="Gene3D" id="1.10.10.10">
    <property type="entry name" value="Winged helix-like DNA-binding domain superfamily/Winged helix DNA-binding domain"/>
    <property type="match status" value="1"/>
</dbReference>
<reference evidence="3 4" key="1">
    <citation type="submission" date="2024-09" db="EMBL/GenBank/DDBJ databases">
        <authorList>
            <person name="Sun Q."/>
            <person name="Mori K."/>
        </authorList>
    </citation>
    <scope>NUCLEOTIDE SEQUENCE [LARGE SCALE GENOMIC DNA]</scope>
    <source>
        <strain evidence="3 4">JCM 9767</strain>
    </source>
</reference>
<comment type="caution">
    <text evidence="3">The sequence shown here is derived from an EMBL/GenBank/DDBJ whole genome shotgun (WGS) entry which is preliminary data.</text>
</comment>
<proteinExistence type="predicted"/>
<evidence type="ECO:0000259" key="2">
    <source>
        <dbReference type="PROSITE" id="PS51118"/>
    </source>
</evidence>
<dbReference type="PROSITE" id="PS51118">
    <property type="entry name" value="HTH_HXLR"/>
    <property type="match status" value="1"/>
</dbReference>
<dbReference type="InterPro" id="IPR002577">
    <property type="entry name" value="HTH_HxlR"/>
</dbReference>
<dbReference type="Pfam" id="PF01638">
    <property type="entry name" value="HxlR"/>
    <property type="match status" value="1"/>
</dbReference>
<dbReference type="EMBL" id="JBHMDI010000030">
    <property type="protein sequence ID" value="MFB9348584.1"/>
    <property type="molecule type" value="Genomic_DNA"/>
</dbReference>
<evidence type="ECO:0000313" key="4">
    <source>
        <dbReference type="Proteomes" id="UP001589753"/>
    </source>
</evidence>
<keyword evidence="4" id="KW-1185">Reference proteome</keyword>
<accession>A0ABV5L8T3</accession>
<dbReference type="RefSeq" id="WP_078662140.1">
    <property type="nucleotide sequence ID" value="NZ_JBHMDI010000030.1"/>
</dbReference>
<dbReference type="InterPro" id="IPR036390">
    <property type="entry name" value="WH_DNA-bd_sf"/>
</dbReference>
<feature type="domain" description="HTH hxlR-type" evidence="2">
    <location>
        <begin position="1"/>
        <end position="84"/>
    </location>
</feature>
<protein>
    <submittedName>
        <fullName evidence="3">Winged helix-turn-helix transcriptional regulator</fullName>
    </submittedName>
</protein>
<organism evidence="3 4">
    <name type="scientific">Streptomyces heliomycini</name>
    <dbReference type="NCBI Taxonomy" id="284032"/>
    <lineage>
        <taxon>Bacteria</taxon>
        <taxon>Bacillati</taxon>
        <taxon>Actinomycetota</taxon>
        <taxon>Actinomycetes</taxon>
        <taxon>Kitasatosporales</taxon>
        <taxon>Streptomycetaceae</taxon>
        <taxon>Streptomyces</taxon>
    </lineage>
</organism>
<evidence type="ECO:0000313" key="3">
    <source>
        <dbReference type="EMBL" id="MFB9348584.1"/>
    </source>
</evidence>
<name>A0ABV5L8T3_9ACTN</name>
<evidence type="ECO:0000256" key="1">
    <source>
        <dbReference type="SAM" id="MobiDB-lite"/>
    </source>
</evidence>
<feature type="region of interest" description="Disordered" evidence="1">
    <location>
        <begin position="1"/>
        <end position="38"/>
    </location>
</feature>
<dbReference type="InterPro" id="IPR036388">
    <property type="entry name" value="WH-like_DNA-bd_sf"/>
</dbReference>
<dbReference type="SUPFAM" id="SSF46785">
    <property type="entry name" value="Winged helix' DNA-binding domain"/>
    <property type="match status" value="1"/>
</dbReference>
<gene>
    <name evidence="3" type="ORF">ACFFUA_14120</name>
</gene>
<feature type="compositionally biased region" description="Basic and acidic residues" evidence="1">
    <location>
        <begin position="1"/>
        <end position="16"/>
    </location>
</feature>
<dbReference type="Proteomes" id="UP001589753">
    <property type="component" value="Unassembled WGS sequence"/>
</dbReference>
<sequence length="84" mass="9644">MDRPPPPHARNIRDRGPLFPPRRLTRQNSRSDSTALPALSDRLAQLGEVGIVERARRPGRPPRVRHELTWSGHRLDPAFRALRD</sequence>